<proteinExistence type="predicted"/>
<reference evidence="1 2" key="1">
    <citation type="journal article" date="2022" name="bioRxiv">
        <title>The genome of the oomycete Peronosclerospora sorghi, a cosmopolitan pathogen of maize and sorghum, is inflated with dispersed pseudogenes.</title>
        <authorList>
            <person name="Fletcher K."/>
            <person name="Martin F."/>
            <person name="Isakeit T."/>
            <person name="Cavanaugh K."/>
            <person name="Magill C."/>
            <person name="Michelmore R."/>
        </authorList>
    </citation>
    <scope>NUCLEOTIDE SEQUENCE [LARGE SCALE GENOMIC DNA]</scope>
    <source>
        <strain evidence="1">P6</strain>
    </source>
</reference>
<organism evidence="1 2">
    <name type="scientific">Peronosclerospora sorghi</name>
    <dbReference type="NCBI Taxonomy" id="230839"/>
    <lineage>
        <taxon>Eukaryota</taxon>
        <taxon>Sar</taxon>
        <taxon>Stramenopiles</taxon>
        <taxon>Oomycota</taxon>
        <taxon>Peronosporomycetes</taxon>
        <taxon>Peronosporales</taxon>
        <taxon>Peronosporaceae</taxon>
        <taxon>Peronosclerospora</taxon>
    </lineage>
</organism>
<comment type="caution">
    <text evidence="1">The sequence shown here is derived from an EMBL/GenBank/DDBJ whole genome shotgun (WGS) entry which is preliminary data.</text>
</comment>
<evidence type="ECO:0000313" key="2">
    <source>
        <dbReference type="Proteomes" id="UP001163321"/>
    </source>
</evidence>
<sequence length="135" mass="14790">MLVVVAIDSKAQRWHHSVMNTLTLLGEEKSLEPVTQGVQASSTQSCPPSAPTETSSTRRGETATDAIEGEELWFVDRCGTSVRSLYCLGLIDSINRKFGPRRVCSLAEAELDKQEPFARALRDLALAEIPDTLNT</sequence>
<evidence type="ECO:0000313" key="1">
    <source>
        <dbReference type="EMBL" id="KAI9912755.1"/>
    </source>
</evidence>
<name>A0ACC0W3K8_9STRA</name>
<dbReference type="EMBL" id="CM047583">
    <property type="protein sequence ID" value="KAI9912755.1"/>
    <property type="molecule type" value="Genomic_DNA"/>
</dbReference>
<accession>A0ACC0W3K8</accession>
<dbReference type="Proteomes" id="UP001163321">
    <property type="component" value="Chromosome 4"/>
</dbReference>
<gene>
    <name evidence="1" type="ORF">PsorP6_006800</name>
</gene>
<protein>
    <submittedName>
        <fullName evidence="1">Uncharacterized protein</fullName>
    </submittedName>
</protein>
<keyword evidence="2" id="KW-1185">Reference proteome</keyword>